<evidence type="ECO:0000256" key="3">
    <source>
        <dbReference type="ARBA" id="ARBA00022448"/>
    </source>
</evidence>
<gene>
    <name evidence="9" type="ORF">HZU75_13925</name>
</gene>
<accession>A0A7D5VB67</accession>
<feature type="transmembrane region" description="Helical" evidence="8">
    <location>
        <begin position="275"/>
        <end position="295"/>
    </location>
</feature>
<keyword evidence="10" id="KW-1185">Reference proteome</keyword>
<keyword evidence="5 8" id="KW-0812">Transmembrane</keyword>
<feature type="transmembrane region" description="Helical" evidence="8">
    <location>
        <begin position="247"/>
        <end position="269"/>
    </location>
</feature>
<evidence type="ECO:0000256" key="8">
    <source>
        <dbReference type="SAM" id="Phobius"/>
    </source>
</evidence>
<feature type="transmembrane region" description="Helical" evidence="8">
    <location>
        <begin position="213"/>
        <end position="235"/>
    </location>
</feature>
<dbReference type="Proteomes" id="UP000510822">
    <property type="component" value="Chromosome"/>
</dbReference>
<protein>
    <submittedName>
        <fullName evidence="9">AI-2E family transporter</fullName>
    </submittedName>
</protein>
<keyword evidence="3" id="KW-0813">Transport</keyword>
<evidence type="ECO:0000313" key="10">
    <source>
        <dbReference type="Proteomes" id="UP000510822"/>
    </source>
</evidence>
<dbReference type="GO" id="GO:0005886">
    <property type="term" value="C:plasma membrane"/>
    <property type="evidence" value="ECO:0007669"/>
    <property type="project" value="UniProtKB-SubCell"/>
</dbReference>
<proteinExistence type="inferred from homology"/>
<feature type="transmembrane region" description="Helical" evidence="8">
    <location>
        <begin position="307"/>
        <end position="338"/>
    </location>
</feature>
<organism evidence="9 10">
    <name type="scientific">Chitinibacter fontanus</name>
    <dbReference type="NCBI Taxonomy" id="1737446"/>
    <lineage>
        <taxon>Bacteria</taxon>
        <taxon>Pseudomonadati</taxon>
        <taxon>Pseudomonadota</taxon>
        <taxon>Betaproteobacteria</taxon>
        <taxon>Neisseriales</taxon>
        <taxon>Chitinibacteraceae</taxon>
        <taxon>Chitinibacter</taxon>
    </lineage>
</organism>
<dbReference type="KEGG" id="cfon:HZU75_13925"/>
<dbReference type="EMBL" id="CP058952">
    <property type="protein sequence ID" value="QLI82536.1"/>
    <property type="molecule type" value="Genomic_DNA"/>
</dbReference>
<evidence type="ECO:0000313" key="9">
    <source>
        <dbReference type="EMBL" id="QLI82536.1"/>
    </source>
</evidence>
<keyword evidence="6 8" id="KW-1133">Transmembrane helix</keyword>
<name>A0A7D5VB67_9NEIS</name>
<comment type="subcellular location">
    <subcellularLocation>
        <location evidence="1">Cell membrane</location>
        <topology evidence="1">Multi-pass membrane protein</topology>
    </subcellularLocation>
</comment>
<reference evidence="9 10" key="1">
    <citation type="journal article" date="2016" name="Int. J. Syst. Evol. Microbiol.">
        <title>Chitinibacter fontanus sp. nov., isolated from a spring.</title>
        <authorList>
            <person name="Sheu S.Y."/>
            <person name="Li Y.S."/>
            <person name="Young C.C."/>
            <person name="Chen W.M."/>
        </authorList>
    </citation>
    <scope>NUCLEOTIDE SEQUENCE [LARGE SCALE GENOMIC DNA]</scope>
    <source>
        <strain evidence="9 10">STM-7</strain>
    </source>
</reference>
<keyword evidence="4" id="KW-1003">Cell membrane</keyword>
<evidence type="ECO:0000256" key="5">
    <source>
        <dbReference type="ARBA" id="ARBA00022692"/>
    </source>
</evidence>
<sequence length="368" mass="39596">MKLKTSDLIEPLVALGALLLLSLTVYAIMKPFLAASLWAAILVLSTWKPYIWLVQKCNGRRAIAAVILLVMMCLFFLLPVIYAASDFANVGVEFIAGIRSSFESGWPSLPDWLIQLPLVGAPISEFWSGLAAHDAKTMSMIRGLIAPATQWAIVIASEIGGGMVLMFMSLFIAFFIYQDGEHIRDWVRGLMERVAGERSTELLAVSVGSTKGVVYGFLGTAIAQALLSWIAYLIAGVPNALSLGFASFIMALLPGGPVLLGLPAAAWLYHQGDTAWAIFLAVWMLLVVSSADNVIKPLLIGKGSNLPFILILFGVLGGAIAFGMLGVFIGPVLLTVFYEIARAWILRPMALPPDAVVGRADEVTKISE</sequence>
<dbReference type="PANTHER" id="PTHR21716">
    <property type="entry name" value="TRANSMEMBRANE PROTEIN"/>
    <property type="match status" value="1"/>
</dbReference>
<dbReference type="InterPro" id="IPR002549">
    <property type="entry name" value="AI-2E-like"/>
</dbReference>
<evidence type="ECO:0000256" key="7">
    <source>
        <dbReference type="ARBA" id="ARBA00023136"/>
    </source>
</evidence>
<evidence type="ECO:0000256" key="6">
    <source>
        <dbReference type="ARBA" id="ARBA00022989"/>
    </source>
</evidence>
<evidence type="ECO:0000256" key="2">
    <source>
        <dbReference type="ARBA" id="ARBA00009773"/>
    </source>
</evidence>
<feature type="transmembrane region" description="Helical" evidence="8">
    <location>
        <begin position="37"/>
        <end position="55"/>
    </location>
</feature>
<dbReference type="Pfam" id="PF01594">
    <property type="entry name" value="AI-2E_transport"/>
    <property type="match status" value="1"/>
</dbReference>
<dbReference type="RefSeq" id="WP_180306614.1">
    <property type="nucleotide sequence ID" value="NZ_CP058952.1"/>
</dbReference>
<dbReference type="AlphaFoldDB" id="A0A7D5VB67"/>
<evidence type="ECO:0000256" key="1">
    <source>
        <dbReference type="ARBA" id="ARBA00004651"/>
    </source>
</evidence>
<feature type="transmembrane region" description="Helical" evidence="8">
    <location>
        <begin position="62"/>
        <end position="84"/>
    </location>
</feature>
<keyword evidence="7 8" id="KW-0472">Membrane</keyword>
<feature type="transmembrane region" description="Helical" evidence="8">
    <location>
        <begin position="151"/>
        <end position="177"/>
    </location>
</feature>
<dbReference type="PANTHER" id="PTHR21716:SF67">
    <property type="entry name" value="TRANSPORT PROTEIN YDIK-RELATED"/>
    <property type="match status" value="1"/>
</dbReference>
<comment type="similarity">
    <text evidence="2">Belongs to the autoinducer-2 exporter (AI-2E) (TC 2.A.86) family.</text>
</comment>
<evidence type="ECO:0000256" key="4">
    <source>
        <dbReference type="ARBA" id="ARBA00022475"/>
    </source>
</evidence>